<keyword evidence="9" id="KW-1185">Reference proteome</keyword>
<comment type="similarity">
    <text evidence="6">Belongs to the TVP38/TMEM64 family.</text>
</comment>
<evidence type="ECO:0000256" key="4">
    <source>
        <dbReference type="ARBA" id="ARBA00022989"/>
    </source>
</evidence>
<accession>A0A1G9HXR2</accession>
<evidence type="ECO:0000313" key="8">
    <source>
        <dbReference type="EMBL" id="SDL17642.1"/>
    </source>
</evidence>
<reference evidence="9" key="1">
    <citation type="submission" date="2016-10" db="EMBL/GenBank/DDBJ databases">
        <authorList>
            <person name="Varghese N."/>
            <person name="Submissions S."/>
        </authorList>
    </citation>
    <scope>NUCLEOTIDE SEQUENCE [LARGE SCALE GENOMIC DNA]</scope>
    <source>
        <strain evidence="9">DSM 16995</strain>
    </source>
</reference>
<dbReference type="Pfam" id="PF09335">
    <property type="entry name" value="VTT_dom"/>
    <property type="match status" value="1"/>
</dbReference>
<feature type="domain" description="VTT" evidence="7">
    <location>
        <begin position="67"/>
        <end position="183"/>
    </location>
</feature>
<keyword evidence="3 6" id="KW-0812">Transmembrane</keyword>
<dbReference type="InterPro" id="IPR015414">
    <property type="entry name" value="TMEM64"/>
</dbReference>
<sequence length="229" mass="25651">MKNKILIFILLLAGVFLFFALDFDRFLTLDYLKSSRQEFQVFYELHPFGSIFSFFVIYVVIVGLNLPGAAVLGLAGGALFGFTVGVVTISFASSIGATIACFFSRYLFRDYVQRRFGDKLEKVNNGIKNEGAFYLFTMRLIPAIPFVVINLVMGLTPMRLRTFYWVSQIGMLPGTMVFVNAGKELGQISSVSGILQPSLIISFIILGLFPLFVRKAVSFVKERNINKIT</sequence>
<keyword evidence="4 6" id="KW-1133">Transmembrane helix</keyword>
<keyword evidence="5 6" id="KW-0472">Membrane</keyword>
<dbReference type="EMBL" id="FNGA01000003">
    <property type="protein sequence ID" value="SDL17642.1"/>
    <property type="molecule type" value="Genomic_DNA"/>
</dbReference>
<evidence type="ECO:0000256" key="1">
    <source>
        <dbReference type="ARBA" id="ARBA00004651"/>
    </source>
</evidence>
<evidence type="ECO:0000256" key="3">
    <source>
        <dbReference type="ARBA" id="ARBA00022692"/>
    </source>
</evidence>
<evidence type="ECO:0000256" key="2">
    <source>
        <dbReference type="ARBA" id="ARBA00022475"/>
    </source>
</evidence>
<evidence type="ECO:0000256" key="6">
    <source>
        <dbReference type="RuleBase" id="RU366058"/>
    </source>
</evidence>
<dbReference type="RefSeq" id="WP_092161310.1">
    <property type="nucleotide sequence ID" value="NZ_FNGA01000003.1"/>
</dbReference>
<dbReference type="OrthoDB" id="9779114at2"/>
<dbReference type="GO" id="GO:0005886">
    <property type="term" value="C:plasma membrane"/>
    <property type="evidence" value="ECO:0007669"/>
    <property type="project" value="UniProtKB-SubCell"/>
</dbReference>
<dbReference type="PANTHER" id="PTHR12677">
    <property type="entry name" value="GOLGI APPARATUS MEMBRANE PROTEIN TVP38-RELATED"/>
    <property type="match status" value="1"/>
</dbReference>
<feature type="transmembrane region" description="Helical" evidence="6">
    <location>
        <begin position="194"/>
        <end position="213"/>
    </location>
</feature>
<evidence type="ECO:0000313" key="9">
    <source>
        <dbReference type="Proteomes" id="UP000199053"/>
    </source>
</evidence>
<feature type="transmembrane region" description="Helical" evidence="6">
    <location>
        <begin position="162"/>
        <end position="182"/>
    </location>
</feature>
<feature type="transmembrane region" description="Helical" evidence="6">
    <location>
        <begin position="51"/>
        <end position="72"/>
    </location>
</feature>
<comment type="subcellular location">
    <subcellularLocation>
        <location evidence="1 6">Cell membrane</location>
        <topology evidence="1 6">Multi-pass membrane protein</topology>
    </subcellularLocation>
</comment>
<dbReference type="AlphaFoldDB" id="A0A1G9HXR2"/>
<protein>
    <recommendedName>
        <fullName evidence="6">TVP38/TMEM64 family membrane protein</fullName>
    </recommendedName>
</protein>
<dbReference type="Proteomes" id="UP000199053">
    <property type="component" value="Unassembled WGS sequence"/>
</dbReference>
<organism evidence="8 9">
    <name type="scientific">Maridesulfovibrio ferrireducens</name>
    <dbReference type="NCBI Taxonomy" id="246191"/>
    <lineage>
        <taxon>Bacteria</taxon>
        <taxon>Pseudomonadati</taxon>
        <taxon>Thermodesulfobacteriota</taxon>
        <taxon>Desulfovibrionia</taxon>
        <taxon>Desulfovibrionales</taxon>
        <taxon>Desulfovibrionaceae</taxon>
        <taxon>Maridesulfovibrio</taxon>
    </lineage>
</organism>
<dbReference type="PANTHER" id="PTHR12677:SF59">
    <property type="entry name" value="GOLGI APPARATUS MEMBRANE PROTEIN TVP38-RELATED"/>
    <property type="match status" value="1"/>
</dbReference>
<dbReference type="STRING" id="246191.SAMN05660337_2357"/>
<feature type="transmembrane region" description="Helical" evidence="6">
    <location>
        <begin position="79"/>
        <end position="108"/>
    </location>
</feature>
<gene>
    <name evidence="8" type="ORF">SAMN05660337_2357</name>
</gene>
<name>A0A1G9HXR2_9BACT</name>
<evidence type="ECO:0000256" key="5">
    <source>
        <dbReference type="ARBA" id="ARBA00023136"/>
    </source>
</evidence>
<feature type="transmembrane region" description="Helical" evidence="6">
    <location>
        <begin position="132"/>
        <end position="155"/>
    </location>
</feature>
<proteinExistence type="inferred from homology"/>
<dbReference type="InterPro" id="IPR032816">
    <property type="entry name" value="VTT_dom"/>
</dbReference>
<evidence type="ECO:0000259" key="7">
    <source>
        <dbReference type="Pfam" id="PF09335"/>
    </source>
</evidence>
<keyword evidence="2 6" id="KW-1003">Cell membrane</keyword>